<keyword evidence="2" id="KW-1003">Cell membrane</keyword>
<evidence type="ECO:0000259" key="8">
    <source>
        <dbReference type="Pfam" id="PF00482"/>
    </source>
</evidence>
<evidence type="ECO:0000256" key="4">
    <source>
        <dbReference type="ARBA" id="ARBA00022989"/>
    </source>
</evidence>
<keyword evidence="3 7" id="KW-0812">Transmembrane</keyword>
<dbReference type="Pfam" id="PF00482">
    <property type="entry name" value="T2SSF"/>
    <property type="match status" value="1"/>
</dbReference>
<evidence type="ECO:0000313" key="10">
    <source>
        <dbReference type="Proteomes" id="UP000588098"/>
    </source>
</evidence>
<comment type="caution">
    <text evidence="9">The sequence shown here is derived from an EMBL/GenBank/DDBJ whole genome shotgun (WGS) entry which is preliminary data.</text>
</comment>
<accession>A0A7W9QHT9</accession>
<organism evidence="9 10">
    <name type="scientific">Streptomyces zagrosensis</name>
    <dbReference type="NCBI Taxonomy" id="1042984"/>
    <lineage>
        <taxon>Bacteria</taxon>
        <taxon>Bacillati</taxon>
        <taxon>Actinomycetota</taxon>
        <taxon>Actinomycetes</taxon>
        <taxon>Kitasatosporales</taxon>
        <taxon>Streptomycetaceae</taxon>
        <taxon>Streptomyces</taxon>
    </lineage>
</organism>
<feature type="transmembrane region" description="Helical" evidence="7">
    <location>
        <begin position="12"/>
        <end position="28"/>
    </location>
</feature>
<evidence type="ECO:0000256" key="7">
    <source>
        <dbReference type="SAM" id="Phobius"/>
    </source>
</evidence>
<reference evidence="9 10" key="1">
    <citation type="submission" date="2020-08" db="EMBL/GenBank/DDBJ databases">
        <title>Genomic Encyclopedia of Type Strains, Phase III (KMG-III): the genomes of soil and plant-associated and newly described type strains.</title>
        <authorList>
            <person name="Whitman W."/>
        </authorList>
    </citation>
    <scope>NUCLEOTIDE SEQUENCE [LARGE SCALE GENOMIC DNA]</scope>
    <source>
        <strain evidence="9 10">CECT 8305</strain>
    </source>
</reference>
<dbReference type="PANTHER" id="PTHR35007">
    <property type="entry name" value="INTEGRAL MEMBRANE PROTEIN-RELATED"/>
    <property type="match status" value="1"/>
</dbReference>
<dbReference type="InterPro" id="IPR018076">
    <property type="entry name" value="T2SS_GspF_dom"/>
</dbReference>
<keyword evidence="5 7" id="KW-0472">Membrane</keyword>
<feature type="coiled-coil region" evidence="6">
    <location>
        <begin position="232"/>
        <end position="259"/>
    </location>
</feature>
<comment type="subcellular location">
    <subcellularLocation>
        <location evidence="1">Cell membrane</location>
        <topology evidence="1">Multi-pass membrane protein</topology>
    </subcellularLocation>
</comment>
<evidence type="ECO:0000256" key="1">
    <source>
        <dbReference type="ARBA" id="ARBA00004651"/>
    </source>
</evidence>
<keyword evidence="10" id="KW-1185">Reference proteome</keyword>
<sequence>MTAGVVTTESMVAFASMLCLVAALWGGLGHGHRQRRGRLVFADGDALWESKAPGPRPYRNTERVGGARLLLDALRRSGTWQRWRWRWVALLKRCDPGGELACLPAGCALALLTDSVLPLFAAVLAVPATWRWRRSRARARDEERRSAAVIGLCAVLAGELRAGRQPVGALLSVEVTEFPDEWGLAKSAARFGGDVPSALRLAARLPGAEGMAGVAACWRVAVDGGAGLAAGLERVAVALRAERDQREDLRAQLAGVRSTAVVLALLPAFGLVMGSALGADPLRVLLHTPAGLGCLALGVLLESAGLAWTAAIVRGAAEPMTLPTPLADKVGLNRTNG</sequence>
<dbReference type="EMBL" id="JACHJL010000024">
    <property type="protein sequence ID" value="MBB5939507.1"/>
    <property type="molecule type" value="Genomic_DNA"/>
</dbReference>
<dbReference type="GO" id="GO:0005886">
    <property type="term" value="C:plasma membrane"/>
    <property type="evidence" value="ECO:0007669"/>
    <property type="project" value="UniProtKB-SubCell"/>
</dbReference>
<evidence type="ECO:0000256" key="3">
    <source>
        <dbReference type="ARBA" id="ARBA00022692"/>
    </source>
</evidence>
<keyword evidence="4 7" id="KW-1133">Transmembrane helix</keyword>
<dbReference type="PANTHER" id="PTHR35007:SF4">
    <property type="entry name" value="CONSERVED TRANSMEMBRANE PROTEIN-RELATED"/>
    <property type="match status" value="1"/>
</dbReference>
<gene>
    <name evidence="9" type="ORF">FHS42_006601</name>
</gene>
<evidence type="ECO:0000313" key="9">
    <source>
        <dbReference type="EMBL" id="MBB5939507.1"/>
    </source>
</evidence>
<proteinExistence type="predicted"/>
<dbReference type="RefSeq" id="WP_246495682.1">
    <property type="nucleotide sequence ID" value="NZ_JACHJL010000024.1"/>
</dbReference>
<feature type="domain" description="Type II secretion system protein GspF" evidence="8">
    <location>
        <begin position="153"/>
        <end position="273"/>
    </location>
</feature>
<evidence type="ECO:0000256" key="6">
    <source>
        <dbReference type="SAM" id="Coils"/>
    </source>
</evidence>
<protein>
    <submittedName>
        <fullName evidence="9">Tight adherence protein B</fullName>
    </submittedName>
</protein>
<feature type="transmembrane region" description="Helical" evidence="7">
    <location>
        <begin position="260"/>
        <end position="278"/>
    </location>
</feature>
<evidence type="ECO:0000256" key="2">
    <source>
        <dbReference type="ARBA" id="ARBA00022475"/>
    </source>
</evidence>
<evidence type="ECO:0000256" key="5">
    <source>
        <dbReference type="ARBA" id="ARBA00023136"/>
    </source>
</evidence>
<keyword evidence="6" id="KW-0175">Coiled coil</keyword>
<dbReference type="AlphaFoldDB" id="A0A7W9QHT9"/>
<dbReference type="Proteomes" id="UP000588098">
    <property type="component" value="Unassembled WGS sequence"/>
</dbReference>
<feature type="transmembrane region" description="Helical" evidence="7">
    <location>
        <begin position="290"/>
        <end position="313"/>
    </location>
</feature>
<name>A0A7W9QHT9_9ACTN</name>